<dbReference type="GO" id="GO:0019867">
    <property type="term" value="C:outer membrane"/>
    <property type="evidence" value="ECO:0007669"/>
    <property type="project" value="InterPro"/>
</dbReference>
<feature type="signal peptide" evidence="1">
    <location>
        <begin position="1"/>
        <end position="19"/>
    </location>
</feature>
<comment type="caution">
    <text evidence="3">The sequence shown here is derived from an EMBL/GenBank/DDBJ whole genome shotgun (WGS) entry which is preliminary data.</text>
</comment>
<dbReference type="AlphaFoldDB" id="A0A1E3EJ45"/>
<evidence type="ECO:0000313" key="3">
    <source>
        <dbReference type="EMBL" id="TKV81441.1"/>
    </source>
</evidence>
<organism evidence="3 4">
    <name type="scientific">Bradyrhizobium elkanii</name>
    <dbReference type="NCBI Taxonomy" id="29448"/>
    <lineage>
        <taxon>Bacteria</taxon>
        <taxon>Pseudomonadati</taxon>
        <taxon>Pseudomonadota</taxon>
        <taxon>Alphaproteobacteria</taxon>
        <taxon>Hyphomicrobiales</taxon>
        <taxon>Nitrobacteraceae</taxon>
        <taxon>Bradyrhizobium</taxon>
    </lineage>
</organism>
<keyword evidence="1" id="KW-0732">Signal</keyword>
<dbReference type="InterPro" id="IPR007485">
    <property type="entry name" value="LPS_assembly_LptE"/>
</dbReference>
<dbReference type="STRING" id="29448.QU41_09770"/>
<dbReference type="Pfam" id="PF04390">
    <property type="entry name" value="LptE"/>
    <property type="match status" value="1"/>
</dbReference>
<sequence length="185" mass="20099">MLSARIRIAARLVAVAALAALTAGCFQPMYAERTLDGQSSALREKLMGVEVPPVDKPNASREARVGVEVRNALAFKLYGTATGAPPTHRLVLRFTTSRSSLMIDQATALPTSENYGIDAQFNLIEIASNKSVMTGTTFSRVSYDMPGSYQRFARARAFRDAEDRAAQEIADNIQTRLASFFSTGT</sequence>
<reference evidence="3 4" key="1">
    <citation type="submission" date="2019-05" db="EMBL/GenBank/DDBJ databases">
        <title>Draft Genome of Bradyrhizobium elkanii strain SEMIA 938, Used in Commercial Inoculants for Lupinus spp. in Brazil.</title>
        <authorList>
            <person name="Hungria M."/>
            <person name="Delamuta J.R.M."/>
            <person name="Ribeiro R.A."/>
            <person name="Nogueira M.A."/>
        </authorList>
    </citation>
    <scope>NUCLEOTIDE SEQUENCE [LARGE SCALE GENOMIC DNA]</scope>
    <source>
        <strain evidence="3 4">Semia 938</strain>
    </source>
</reference>
<accession>A0A1E3EJ45</accession>
<proteinExistence type="predicted"/>
<feature type="chain" id="PRO_5041050970" evidence="1">
    <location>
        <begin position="20"/>
        <end position="185"/>
    </location>
</feature>
<reference evidence="2" key="2">
    <citation type="submission" date="2021-02" db="EMBL/GenBank/DDBJ databases">
        <title>Genomic Encyclopedia of Type Strains, Phase IV (KMG-V): Genome sequencing to study the core and pangenomes of soil and plant-associated prokaryotes.</title>
        <authorList>
            <person name="Whitman W."/>
        </authorList>
    </citation>
    <scope>NUCLEOTIDE SEQUENCE</scope>
    <source>
        <strain evidence="2">USDA 406</strain>
    </source>
</reference>
<dbReference type="PROSITE" id="PS51257">
    <property type="entry name" value="PROKAR_LIPOPROTEIN"/>
    <property type="match status" value="1"/>
</dbReference>
<dbReference type="EMBL" id="SZZP01000006">
    <property type="protein sequence ID" value="TKV81441.1"/>
    <property type="molecule type" value="Genomic_DNA"/>
</dbReference>
<dbReference type="eggNOG" id="COG5468">
    <property type="taxonomic scope" value="Bacteria"/>
</dbReference>
<gene>
    <name evidence="3" type="ORF">FDV58_11155</name>
    <name evidence="2" type="ORF">JOH49_002117</name>
</gene>
<dbReference type="EMBL" id="JAFICZ010000001">
    <property type="protein sequence ID" value="MBP1292364.1"/>
    <property type="molecule type" value="Genomic_DNA"/>
</dbReference>
<protein>
    <submittedName>
        <fullName evidence="2">LPS-assembly lipoprotein</fullName>
    </submittedName>
</protein>
<dbReference type="Proteomes" id="UP000673383">
    <property type="component" value="Unassembled WGS sequence"/>
</dbReference>
<dbReference type="RefSeq" id="WP_069279092.1">
    <property type="nucleotide sequence ID" value="NZ_JAFCLQ010000068.1"/>
</dbReference>
<dbReference type="OrthoDB" id="7678210at2"/>
<dbReference type="Gene3D" id="3.30.160.150">
    <property type="entry name" value="Lipoprotein like domain"/>
    <property type="match status" value="1"/>
</dbReference>
<dbReference type="GO" id="GO:0043165">
    <property type="term" value="P:Gram-negative-bacterium-type cell outer membrane assembly"/>
    <property type="evidence" value="ECO:0007669"/>
    <property type="project" value="InterPro"/>
</dbReference>
<dbReference type="Proteomes" id="UP000305095">
    <property type="component" value="Unassembled WGS sequence"/>
</dbReference>
<name>A0A1E3EJ45_BRAEL</name>
<evidence type="ECO:0000256" key="1">
    <source>
        <dbReference type="SAM" id="SignalP"/>
    </source>
</evidence>
<evidence type="ECO:0000313" key="2">
    <source>
        <dbReference type="EMBL" id="MBP1292364.1"/>
    </source>
</evidence>
<evidence type="ECO:0000313" key="4">
    <source>
        <dbReference type="Proteomes" id="UP000305095"/>
    </source>
</evidence>
<keyword evidence="2" id="KW-0449">Lipoprotein</keyword>